<gene>
    <name evidence="1" type="ORF">H5410_035651</name>
</gene>
<protein>
    <recommendedName>
        <fullName evidence="3">Reverse transcriptase</fullName>
    </recommendedName>
</protein>
<dbReference type="Proteomes" id="UP000824120">
    <property type="component" value="Chromosome 7"/>
</dbReference>
<dbReference type="EMBL" id="JACXVP010000007">
    <property type="protein sequence ID" value="KAG5594419.1"/>
    <property type="molecule type" value="Genomic_DNA"/>
</dbReference>
<proteinExistence type="predicted"/>
<evidence type="ECO:0008006" key="3">
    <source>
        <dbReference type="Google" id="ProtNLM"/>
    </source>
</evidence>
<reference evidence="1 2" key="1">
    <citation type="submission" date="2020-09" db="EMBL/GenBank/DDBJ databases">
        <title>De no assembly of potato wild relative species, Solanum commersonii.</title>
        <authorList>
            <person name="Cho K."/>
        </authorList>
    </citation>
    <scope>NUCLEOTIDE SEQUENCE [LARGE SCALE GENOMIC DNA]</scope>
    <source>
        <strain evidence="1">LZ3.2</strain>
        <tissue evidence="1">Leaf</tissue>
    </source>
</reference>
<dbReference type="OrthoDB" id="1934719at2759"/>
<keyword evidence="2" id="KW-1185">Reference proteome</keyword>
<evidence type="ECO:0000313" key="2">
    <source>
        <dbReference type="Proteomes" id="UP000824120"/>
    </source>
</evidence>
<sequence>MNIVKETWCKKIQVNLVQRVQNKLKNLSKALSKWSRETIGDVFEVVKKMEDHNILIEEQYEMDDSNHNRILLHKAQVEYIKWLKLHEYILRQKARVKWAEERDTNSKYFYSNLFTRNDDTRDTNNNLINHLNRLVIKDDNELLEAIPTEDEVRNAIYSMDPNSCAGPDGYNGLFFQSTWDIIKYDMLDYSQSE</sequence>
<comment type="caution">
    <text evidence="1">The sequence shown here is derived from an EMBL/GenBank/DDBJ whole genome shotgun (WGS) entry which is preliminary data.</text>
</comment>
<accession>A0A9J5Y1A2</accession>
<dbReference type="AlphaFoldDB" id="A0A9J5Y1A2"/>
<name>A0A9J5Y1A2_SOLCO</name>
<evidence type="ECO:0000313" key="1">
    <source>
        <dbReference type="EMBL" id="KAG5594419.1"/>
    </source>
</evidence>
<organism evidence="1 2">
    <name type="scientific">Solanum commersonii</name>
    <name type="common">Commerson's wild potato</name>
    <name type="synonym">Commerson's nightshade</name>
    <dbReference type="NCBI Taxonomy" id="4109"/>
    <lineage>
        <taxon>Eukaryota</taxon>
        <taxon>Viridiplantae</taxon>
        <taxon>Streptophyta</taxon>
        <taxon>Embryophyta</taxon>
        <taxon>Tracheophyta</taxon>
        <taxon>Spermatophyta</taxon>
        <taxon>Magnoliopsida</taxon>
        <taxon>eudicotyledons</taxon>
        <taxon>Gunneridae</taxon>
        <taxon>Pentapetalae</taxon>
        <taxon>asterids</taxon>
        <taxon>lamiids</taxon>
        <taxon>Solanales</taxon>
        <taxon>Solanaceae</taxon>
        <taxon>Solanoideae</taxon>
        <taxon>Solaneae</taxon>
        <taxon>Solanum</taxon>
    </lineage>
</organism>